<keyword evidence="3" id="KW-0472">Membrane</keyword>
<dbReference type="AlphaFoldDB" id="N2A982"/>
<keyword evidence="3" id="KW-0812">Transmembrane</keyword>
<protein>
    <recommendedName>
        <fullName evidence="4">NodB homology domain-containing protein</fullName>
    </recommendedName>
</protein>
<keyword evidence="1" id="KW-0175">Coiled coil</keyword>
<dbReference type="InterPro" id="IPR002509">
    <property type="entry name" value="NODB_dom"/>
</dbReference>
<feature type="coiled-coil region" evidence="1">
    <location>
        <begin position="201"/>
        <end position="228"/>
    </location>
</feature>
<dbReference type="Proteomes" id="UP000012589">
    <property type="component" value="Unassembled WGS sequence"/>
</dbReference>
<feature type="domain" description="NodB homology" evidence="4">
    <location>
        <begin position="138"/>
        <end position="328"/>
    </location>
</feature>
<evidence type="ECO:0000259" key="4">
    <source>
        <dbReference type="PROSITE" id="PS51677"/>
    </source>
</evidence>
<evidence type="ECO:0000313" key="6">
    <source>
        <dbReference type="Proteomes" id="UP000012589"/>
    </source>
</evidence>
<feature type="transmembrane region" description="Helical" evidence="3">
    <location>
        <begin position="24"/>
        <end position="45"/>
    </location>
</feature>
<feature type="compositionally biased region" description="Basic and acidic residues" evidence="2">
    <location>
        <begin position="90"/>
        <end position="105"/>
    </location>
</feature>
<dbReference type="Pfam" id="PF01522">
    <property type="entry name" value="Polysacc_deac_1"/>
    <property type="match status" value="1"/>
</dbReference>
<dbReference type="eggNOG" id="COG0726">
    <property type="taxonomic scope" value="Bacteria"/>
</dbReference>
<reference evidence="5 6" key="1">
    <citation type="journal article" date="2014" name="Genome Announc.">
        <title>Draft genome sequences of the altered schaedler flora, a defined bacterial community from gnotobiotic mice.</title>
        <authorList>
            <person name="Wannemuehler M.J."/>
            <person name="Overstreet A.M."/>
            <person name="Ward D.V."/>
            <person name="Phillips G.J."/>
        </authorList>
    </citation>
    <scope>NUCLEOTIDE SEQUENCE [LARGE SCALE GENOMIC DNA]</scope>
    <source>
        <strain evidence="5 6">ASF492</strain>
    </source>
</reference>
<dbReference type="OrthoDB" id="9806342at2"/>
<dbReference type="PATRIC" id="fig|1235802.3.peg.4127"/>
<dbReference type="PROSITE" id="PS51677">
    <property type="entry name" value="NODB"/>
    <property type="match status" value="1"/>
</dbReference>
<accession>N2A982</accession>
<dbReference type="GO" id="GO:0005975">
    <property type="term" value="P:carbohydrate metabolic process"/>
    <property type="evidence" value="ECO:0007669"/>
    <property type="project" value="InterPro"/>
</dbReference>
<dbReference type="SUPFAM" id="SSF88713">
    <property type="entry name" value="Glycoside hydrolase/deacetylase"/>
    <property type="match status" value="1"/>
</dbReference>
<dbReference type="STRING" id="1235802.C823_03906"/>
<dbReference type="GO" id="GO:0016810">
    <property type="term" value="F:hydrolase activity, acting on carbon-nitrogen (but not peptide) bonds"/>
    <property type="evidence" value="ECO:0007669"/>
    <property type="project" value="InterPro"/>
</dbReference>
<proteinExistence type="predicted"/>
<evidence type="ECO:0000256" key="2">
    <source>
        <dbReference type="SAM" id="MobiDB-lite"/>
    </source>
</evidence>
<dbReference type="PANTHER" id="PTHR10587">
    <property type="entry name" value="GLYCOSYL TRANSFERASE-RELATED"/>
    <property type="match status" value="1"/>
</dbReference>
<feature type="region of interest" description="Disordered" evidence="2">
    <location>
        <begin position="65"/>
        <end position="105"/>
    </location>
</feature>
<dbReference type="InterPro" id="IPR011330">
    <property type="entry name" value="Glyco_hydro/deAcase_b/a-brl"/>
</dbReference>
<evidence type="ECO:0000256" key="3">
    <source>
        <dbReference type="SAM" id="Phobius"/>
    </source>
</evidence>
<keyword evidence="3" id="KW-1133">Transmembrane helix</keyword>
<dbReference type="HOGENOM" id="CLU_021264_6_1_9"/>
<name>N2A982_9FIRM</name>
<evidence type="ECO:0000256" key="1">
    <source>
        <dbReference type="SAM" id="Coils"/>
    </source>
</evidence>
<dbReference type="CDD" id="cd10944">
    <property type="entry name" value="CE4_SmPgdA_like"/>
    <property type="match status" value="1"/>
</dbReference>
<dbReference type="EMBL" id="AQFT01000119">
    <property type="protein sequence ID" value="EMZ22665.1"/>
    <property type="molecule type" value="Genomic_DNA"/>
</dbReference>
<dbReference type="PANTHER" id="PTHR10587:SF125">
    <property type="entry name" value="POLYSACCHARIDE DEACETYLASE YHEN-RELATED"/>
    <property type="match status" value="1"/>
</dbReference>
<gene>
    <name evidence="5" type="ORF">C823_03906</name>
</gene>
<keyword evidence="6" id="KW-1185">Reference proteome</keyword>
<comment type="caution">
    <text evidence="5">The sequence shown here is derived from an EMBL/GenBank/DDBJ whole genome shotgun (WGS) entry which is preliminary data.</text>
</comment>
<organism evidence="5 6">
    <name type="scientific">Eubacterium plexicaudatum ASF492</name>
    <dbReference type="NCBI Taxonomy" id="1235802"/>
    <lineage>
        <taxon>Bacteria</taxon>
        <taxon>Bacillati</taxon>
        <taxon>Bacillota</taxon>
        <taxon>Clostridia</taxon>
        <taxon>Eubacteriales</taxon>
        <taxon>Eubacteriaceae</taxon>
        <taxon>Eubacterium</taxon>
    </lineage>
</organism>
<evidence type="ECO:0000313" key="5">
    <source>
        <dbReference type="EMBL" id="EMZ22665.1"/>
    </source>
</evidence>
<dbReference type="Gene3D" id="3.20.20.370">
    <property type="entry name" value="Glycoside hydrolase/deacetylase"/>
    <property type="match status" value="1"/>
</dbReference>
<sequence length="347" mass="39935">MSDKNEGLNDRLARKKRVQRMKTGLVWFLITWLLAQTLISVTLIAKVHSLQEQIDIITENTIRSQQVEQKENRTSNAQEDYDSVVGQTDGSKEDTESVAEKESVDPIRLSAKNAAQVTAGADQIKKAEKQTETEHKDRKVYLTFDDGPSKNTKKILKILDQYQIKATFFLTGREDKQSMMLYREIARRGHTIGMHSYTHKYDEIYDSVKNFERDLNRIQSKIEDAVDIKCRLYRFPGGSSNQVSKLDMKEFICVLKEREITYFDWNVECGDATSHDYTVQELVDNIMEDVVKYHTSVVLMHDAENKSNTVKALPLIIEQLMEMDAEILPIDENTTLVQHVSSESVED</sequence>
<dbReference type="InterPro" id="IPR050248">
    <property type="entry name" value="Polysacc_deacetylase_ArnD"/>
</dbReference>